<keyword evidence="1" id="KW-0812">Transmembrane</keyword>
<proteinExistence type="predicted"/>
<dbReference type="AlphaFoldDB" id="A0A399FWU3"/>
<organism evidence="2 3">
    <name type="scientific">candidate division NPL-UPA2 bacterium Unc8</name>
    <dbReference type="NCBI Taxonomy" id="1980939"/>
    <lineage>
        <taxon>Bacteria</taxon>
    </lineage>
</organism>
<keyword evidence="1" id="KW-1133">Transmembrane helix</keyword>
<reference evidence="2 3" key="1">
    <citation type="submission" date="2018-08" db="EMBL/GenBank/DDBJ databases">
        <title>Draft genome of candidate division NPL-UPA2 bacterium Unc8 that adapted to ultra-basic serpentinizing groundwater.</title>
        <authorList>
            <person name="Ishii S."/>
            <person name="Suzuki S."/>
            <person name="Nealson K.H."/>
        </authorList>
    </citation>
    <scope>NUCLEOTIDE SEQUENCE [LARGE SCALE GENOMIC DNA]</scope>
    <source>
        <strain evidence="2">Unc8</strain>
    </source>
</reference>
<feature type="transmembrane region" description="Helical" evidence="1">
    <location>
        <begin position="66"/>
        <end position="86"/>
    </location>
</feature>
<sequence length="203" mass="22929">MMTAKKFSLKNNPIFEKTAIPIKKDRGKHPLNAIYSPSEKTKGKAGSFALTDKIKEWSAKKINSKILAFGVLALIAILSFFIYLWWKEILKTEHPAPLIAEPALILPEALPLPEKALLEEVPPLKEELEKEKELPAPPRRLRDERWLLSAIIFDGANSRALLNRRVVRPGDTIGKVKVMEITSDSVVLVRGEEIFTIRLESEN</sequence>
<dbReference type="EMBL" id="NDHY01000009">
    <property type="protein sequence ID" value="RIH99898.1"/>
    <property type="molecule type" value="Genomic_DNA"/>
</dbReference>
<protein>
    <submittedName>
        <fullName evidence="2">Uncharacterized protein</fullName>
    </submittedName>
</protein>
<keyword evidence="1" id="KW-0472">Membrane</keyword>
<accession>A0A399FWU3</accession>
<dbReference type="Proteomes" id="UP000266287">
    <property type="component" value="Unassembled WGS sequence"/>
</dbReference>
<gene>
    <name evidence="2" type="ORF">B9J77_03955</name>
</gene>
<comment type="caution">
    <text evidence="2">The sequence shown here is derived from an EMBL/GenBank/DDBJ whole genome shotgun (WGS) entry which is preliminary data.</text>
</comment>
<evidence type="ECO:0000313" key="2">
    <source>
        <dbReference type="EMBL" id="RIH99898.1"/>
    </source>
</evidence>
<evidence type="ECO:0000256" key="1">
    <source>
        <dbReference type="SAM" id="Phobius"/>
    </source>
</evidence>
<evidence type="ECO:0000313" key="3">
    <source>
        <dbReference type="Proteomes" id="UP000266287"/>
    </source>
</evidence>
<name>A0A399FWU3_UNCN2</name>